<feature type="non-terminal residue" evidence="1">
    <location>
        <position position="1"/>
    </location>
</feature>
<name>A0A9N9IL38_FUNMO</name>
<evidence type="ECO:0000313" key="1">
    <source>
        <dbReference type="EMBL" id="CAG8740299.1"/>
    </source>
</evidence>
<dbReference type="AlphaFoldDB" id="A0A9N9IL38"/>
<evidence type="ECO:0000313" key="2">
    <source>
        <dbReference type="Proteomes" id="UP000789375"/>
    </source>
</evidence>
<reference evidence="1" key="1">
    <citation type="submission" date="2021-06" db="EMBL/GenBank/DDBJ databases">
        <authorList>
            <person name="Kallberg Y."/>
            <person name="Tangrot J."/>
            <person name="Rosling A."/>
        </authorList>
    </citation>
    <scope>NUCLEOTIDE SEQUENCE</scope>
    <source>
        <strain evidence="1">87-6 pot B 2015</strain>
    </source>
</reference>
<sequence length="43" mass="4944">NGIRSPLFFIISSHWHFINPTNPIRINSGISSYSLIIYQHKSS</sequence>
<accession>A0A9N9IL38</accession>
<comment type="caution">
    <text evidence="1">The sequence shown here is derived from an EMBL/GenBank/DDBJ whole genome shotgun (WGS) entry which is preliminary data.</text>
</comment>
<protein>
    <submittedName>
        <fullName evidence="1">1746_t:CDS:1</fullName>
    </submittedName>
</protein>
<gene>
    <name evidence="1" type="ORF">FMOSSE_LOCUS16111</name>
</gene>
<dbReference type="Proteomes" id="UP000789375">
    <property type="component" value="Unassembled WGS sequence"/>
</dbReference>
<organism evidence="1 2">
    <name type="scientific">Funneliformis mosseae</name>
    <name type="common">Endomycorrhizal fungus</name>
    <name type="synonym">Glomus mosseae</name>
    <dbReference type="NCBI Taxonomy" id="27381"/>
    <lineage>
        <taxon>Eukaryota</taxon>
        <taxon>Fungi</taxon>
        <taxon>Fungi incertae sedis</taxon>
        <taxon>Mucoromycota</taxon>
        <taxon>Glomeromycotina</taxon>
        <taxon>Glomeromycetes</taxon>
        <taxon>Glomerales</taxon>
        <taxon>Glomeraceae</taxon>
        <taxon>Funneliformis</taxon>
    </lineage>
</organism>
<feature type="non-terminal residue" evidence="1">
    <location>
        <position position="43"/>
    </location>
</feature>
<dbReference type="EMBL" id="CAJVPP010020390">
    <property type="protein sequence ID" value="CAG8740299.1"/>
    <property type="molecule type" value="Genomic_DNA"/>
</dbReference>
<proteinExistence type="predicted"/>
<keyword evidence="2" id="KW-1185">Reference proteome</keyword>